<name>A0A0B3BYD3_9PSED</name>
<dbReference type="InterPro" id="IPR014519">
    <property type="entry name" value="UCP024492"/>
</dbReference>
<comment type="caution">
    <text evidence="1">The sequence shown here is derived from an EMBL/GenBank/DDBJ whole genome shotgun (WGS) entry which is preliminary data.</text>
</comment>
<evidence type="ECO:0008006" key="3">
    <source>
        <dbReference type="Google" id="ProtNLM"/>
    </source>
</evidence>
<dbReference type="Pfam" id="PF04343">
    <property type="entry name" value="DUF488"/>
    <property type="match status" value="1"/>
</dbReference>
<dbReference type="InterPro" id="IPR007438">
    <property type="entry name" value="DUF488"/>
</dbReference>
<evidence type="ECO:0000313" key="2">
    <source>
        <dbReference type="Proteomes" id="UP000030980"/>
    </source>
</evidence>
<dbReference type="AlphaFoldDB" id="A0A0B3BYD3"/>
<dbReference type="STRING" id="706570.PT85_06385"/>
<gene>
    <name evidence="1" type="ORF">PT85_06385</name>
</gene>
<dbReference type="RefSeq" id="WP_039606207.1">
    <property type="nucleotide sequence ID" value="NZ_FMUP01000001.1"/>
</dbReference>
<accession>A0A0B3BYD3</accession>
<protein>
    <recommendedName>
        <fullName evidence="3">DUF488 domain-containing protein</fullName>
    </recommendedName>
</protein>
<keyword evidence="2" id="KW-1185">Reference proteome</keyword>
<reference evidence="1 2" key="1">
    <citation type="submission" date="2014-11" db="EMBL/GenBank/DDBJ databases">
        <title>Genome sequence of Pseudomonas tuomuerensis JCM 14085.</title>
        <authorList>
            <person name="Shin S.-K."/>
            <person name="Yi H."/>
        </authorList>
    </citation>
    <scope>NUCLEOTIDE SEQUENCE [LARGE SCALE GENOMIC DNA]</scope>
    <source>
        <strain evidence="1 2">JCM 14085</strain>
    </source>
</reference>
<dbReference type="Proteomes" id="UP000030980">
    <property type="component" value="Unassembled WGS sequence"/>
</dbReference>
<dbReference type="OrthoDB" id="9789109at2"/>
<evidence type="ECO:0000313" key="1">
    <source>
        <dbReference type="EMBL" id="KHO65674.1"/>
    </source>
</evidence>
<dbReference type="PIRSF" id="PIRSF024492">
    <property type="entry name" value="UCP024492"/>
    <property type="match status" value="1"/>
</dbReference>
<dbReference type="PANTHER" id="PTHR39337">
    <property type="entry name" value="BLR5642 PROTEIN"/>
    <property type="match status" value="1"/>
</dbReference>
<sequence>MPGRVWTIGHSNLPAERFLALLERHGIEALADVRRFPGSRRWPQFGAEALAQRLAERGIEYQWFEELGGRRRPSPDSPNDAWRNSAFRGYADHLASDEFATGLARLLALLARKRTVLMCAEVLWWRCHRSLVADVLQVRGFQVLHILGEQPATEHPYTAPARLFEGRLSYREGQGRLLNEAARQRGEQGKLPL</sequence>
<dbReference type="PANTHER" id="PTHR39337:SF1">
    <property type="entry name" value="BLR5642 PROTEIN"/>
    <property type="match status" value="1"/>
</dbReference>
<organism evidence="1 2">
    <name type="scientific">Pseudomonas flexibilis</name>
    <dbReference type="NCBI Taxonomy" id="706570"/>
    <lineage>
        <taxon>Bacteria</taxon>
        <taxon>Pseudomonadati</taxon>
        <taxon>Pseudomonadota</taxon>
        <taxon>Gammaproteobacteria</taxon>
        <taxon>Pseudomonadales</taxon>
        <taxon>Pseudomonadaceae</taxon>
        <taxon>Pseudomonas</taxon>
    </lineage>
</organism>
<dbReference type="EMBL" id="JTAK01000002">
    <property type="protein sequence ID" value="KHO65674.1"/>
    <property type="molecule type" value="Genomic_DNA"/>
</dbReference>
<proteinExistence type="predicted"/>